<evidence type="ECO:0000313" key="2">
    <source>
        <dbReference type="EMBL" id="KIM36819.1"/>
    </source>
</evidence>
<keyword evidence="3" id="KW-1185">Reference proteome</keyword>
<evidence type="ECO:0000256" key="1">
    <source>
        <dbReference type="SAM" id="MobiDB-lite"/>
    </source>
</evidence>
<protein>
    <submittedName>
        <fullName evidence="2">Uncharacterized protein</fullName>
    </submittedName>
</protein>
<dbReference type="EMBL" id="KN831802">
    <property type="protein sequence ID" value="KIM36819.1"/>
    <property type="molecule type" value="Genomic_DNA"/>
</dbReference>
<organism evidence="2 3">
    <name type="scientific">Hebeloma cylindrosporum</name>
    <dbReference type="NCBI Taxonomy" id="76867"/>
    <lineage>
        <taxon>Eukaryota</taxon>
        <taxon>Fungi</taxon>
        <taxon>Dikarya</taxon>
        <taxon>Basidiomycota</taxon>
        <taxon>Agaricomycotina</taxon>
        <taxon>Agaricomycetes</taxon>
        <taxon>Agaricomycetidae</taxon>
        <taxon>Agaricales</taxon>
        <taxon>Agaricineae</taxon>
        <taxon>Hymenogastraceae</taxon>
        <taxon>Hebeloma</taxon>
    </lineage>
</organism>
<gene>
    <name evidence="2" type="ORF">M413DRAFT_448943</name>
</gene>
<dbReference type="HOGENOM" id="CLU_044126_2_2_1"/>
<accession>A0A0C3BXM0</accession>
<evidence type="ECO:0000313" key="3">
    <source>
        <dbReference type="Proteomes" id="UP000053424"/>
    </source>
</evidence>
<dbReference type="OrthoDB" id="2588098at2759"/>
<proteinExistence type="predicted"/>
<dbReference type="Proteomes" id="UP000053424">
    <property type="component" value="Unassembled WGS sequence"/>
</dbReference>
<reference evidence="3" key="2">
    <citation type="submission" date="2015-01" db="EMBL/GenBank/DDBJ databases">
        <title>Evolutionary Origins and Diversification of the Mycorrhizal Mutualists.</title>
        <authorList>
            <consortium name="DOE Joint Genome Institute"/>
            <consortium name="Mycorrhizal Genomics Consortium"/>
            <person name="Kohler A."/>
            <person name="Kuo A."/>
            <person name="Nagy L.G."/>
            <person name="Floudas D."/>
            <person name="Copeland A."/>
            <person name="Barry K.W."/>
            <person name="Cichocki N."/>
            <person name="Veneault-Fourrey C."/>
            <person name="LaButti K."/>
            <person name="Lindquist E.A."/>
            <person name="Lipzen A."/>
            <person name="Lundell T."/>
            <person name="Morin E."/>
            <person name="Murat C."/>
            <person name="Riley R."/>
            <person name="Ohm R."/>
            <person name="Sun H."/>
            <person name="Tunlid A."/>
            <person name="Henrissat B."/>
            <person name="Grigoriev I.V."/>
            <person name="Hibbett D.S."/>
            <person name="Martin F."/>
        </authorList>
    </citation>
    <scope>NUCLEOTIDE SEQUENCE [LARGE SCALE GENOMIC DNA]</scope>
    <source>
        <strain evidence="3">h7</strain>
    </source>
</reference>
<name>A0A0C3BXM0_HEBCY</name>
<reference evidence="2 3" key="1">
    <citation type="submission" date="2014-04" db="EMBL/GenBank/DDBJ databases">
        <authorList>
            <consortium name="DOE Joint Genome Institute"/>
            <person name="Kuo A."/>
            <person name="Gay G."/>
            <person name="Dore J."/>
            <person name="Kohler A."/>
            <person name="Nagy L.G."/>
            <person name="Floudas D."/>
            <person name="Copeland A."/>
            <person name="Barry K.W."/>
            <person name="Cichocki N."/>
            <person name="Veneault-Fourrey C."/>
            <person name="LaButti K."/>
            <person name="Lindquist E.A."/>
            <person name="Lipzen A."/>
            <person name="Lundell T."/>
            <person name="Morin E."/>
            <person name="Murat C."/>
            <person name="Sun H."/>
            <person name="Tunlid A."/>
            <person name="Henrissat B."/>
            <person name="Grigoriev I.V."/>
            <person name="Hibbett D.S."/>
            <person name="Martin F."/>
            <person name="Nordberg H.P."/>
            <person name="Cantor M.N."/>
            <person name="Hua S.X."/>
        </authorList>
    </citation>
    <scope>NUCLEOTIDE SEQUENCE [LARGE SCALE GENOMIC DNA]</scope>
    <source>
        <strain evidence="3">h7</strain>
    </source>
</reference>
<feature type="region of interest" description="Disordered" evidence="1">
    <location>
        <begin position="219"/>
        <end position="241"/>
    </location>
</feature>
<sequence>MGEFFFSEKPGLLIDLLATPAVPLNNASSDPSTKKEVAGAWAGDRIICLGDYSRSWPDGVVSAADFLEPIADEDWQDPTKCPSGYFSSSCNAVRSVDFGHEKLAAYPEDEVWLLRNISKKLYVRSDGIPANNTGYHLTYEGHRGLQRYPGLGSVLVANIGWSEDGSTAMPWCGCELTTGSWAGDRIDVCLMDHVIEVMSQERWKDISRQEAVKLHGIWRDHEGGDGTLPDEPKAALEDLTE</sequence>
<dbReference type="AlphaFoldDB" id="A0A0C3BXM0"/>